<feature type="chain" id="PRO_5012971106" evidence="7">
    <location>
        <begin position="17"/>
        <end position="520"/>
    </location>
</feature>
<comment type="caution">
    <text evidence="8">The sequence shown here is derived from an EMBL/GenBank/DDBJ whole genome shotgun (WGS) entry which is preliminary data.</text>
</comment>
<keyword evidence="3" id="KW-0479">Metal-binding</keyword>
<evidence type="ECO:0000256" key="4">
    <source>
        <dbReference type="ARBA" id="ARBA00022801"/>
    </source>
</evidence>
<feature type="signal peptide" evidence="7">
    <location>
        <begin position="1"/>
        <end position="16"/>
    </location>
</feature>
<dbReference type="OrthoDB" id="3064516at2759"/>
<evidence type="ECO:0000256" key="3">
    <source>
        <dbReference type="ARBA" id="ARBA00022723"/>
    </source>
</evidence>
<dbReference type="InterPro" id="IPR001261">
    <property type="entry name" value="ArgE/DapE_CS"/>
</dbReference>
<keyword evidence="7" id="KW-0732">Signal</keyword>
<evidence type="ECO:0000313" key="9">
    <source>
        <dbReference type="Proteomes" id="UP000224854"/>
    </source>
</evidence>
<dbReference type="GO" id="GO:0000328">
    <property type="term" value="C:fungal-type vacuole lumen"/>
    <property type="evidence" value="ECO:0007669"/>
    <property type="project" value="TreeGrafter"/>
</dbReference>
<keyword evidence="5" id="KW-0862">Zinc</keyword>
<gene>
    <name evidence="8" type="ORF">CDD82_6174</name>
</gene>
<dbReference type="GO" id="GO:0051603">
    <property type="term" value="P:proteolysis involved in protein catabolic process"/>
    <property type="evidence" value="ECO:0007669"/>
    <property type="project" value="TreeGrafter"/>
</dbReference>
<comment type="similarity">
    <text evidence="1">Belongs to the peptidase M20A family.</text>
</comment>
<evidence type="ECO:0000256" key="1">
    <source>
        <dbReference type="ARBA" id="ARBA00006247"/>
    </source>
</evidence>
<reference evidence="8 9" key="1">
    <citation type="submission" date="2017-06" db="EMBL/GenBank/DDBJ databases">
        <title>Ant-infecting Ophiocordyceps genomes reveal a high diversity of potential behavioral manipulation genes and a possible major role for enterotoxins.</title>
        <authorList>
            <person name="De Bekker C."/>
            <person name="Evans H.C."/>
            <person name="Brachmann A."/>
            <person name="Hughes D.P."/>
        </authorList>
    </citation>
    <scope>NUCLEOTIDE SEQUENCE [LARGE SCALE GENOMIC DNA]</scope>
    <source>
        <strain evidence="8 9">1348a</strain>
    </source>
</reference>
<dbReference type="SUPFAM" id="SSF53187">
    <property type="entry name" value="Zn-dependent exopeptidases"/>
    <property type="match status" value="1"/>
</dbReference>
<protein>
    <submittedName>
        <fullName evidence="8">Uncharacterized protein</fullName>
    </submittedName>
</protein>
<dbReference type="PANTHER" id="PTHR45962:SF1">
    <property type="entry name" value="N-FATTY-ACYL-AMINO ACID SYNTHASE_HYDROLASE PM20D1"/>
    <property type="match status" value="1"/>
</dbReference>
<evidence type="ECO:0000256" key="5">
    <source>
        <dbReference type="ARBA" id="ARBA00022833"/>
    </source>
</evidence>
<dbReference type="GO" id="GO:0004180">
    <property type="term" value="F:carboxypeptidase activity"/>
    <property type="evidence" value="ECO:0007669"/>
    <property type="project" value="TreeGrafter"/>
</dbReference>
<proteinExistence type="inferred from homology"/>
<dbReference type="Proteomes" id="UP000224854">
    <property type="component" value="Unassembled WGS sequence"/>
</dbReference>
<name>A0A2C5YX52_9HYPO</name>
<evidence type="ECO:0000313" key="8">
    <source>
        <dbReference type="EMBL" id="PHH72100.1"/>
    </source>
</evidence>
<keyword evidence="4" id="KW-0378">Hydrolase</keyword>
<feature type="region of interest" description="Disordered" evidence="6">
    <location>
        <begin position="445"/>
        <end position="472"/>
    </location>
</feature>
<dbReference type="PROSITE" id="PS00758">
    <property type="entry name" value="ARGE_DAPE_CPG2_1"/>
    <property type="match status" value="1"/>
</dbReference>
<dbReference type="AlphaFoldDB" id="A0A2C5YX52"/>
<dbReference type="InterPro" id="IPR002933">
    <property type="entry name" value="Peptidase_M20"/>
</dbReference>
<dbReference type="Pfam" id="PF01546">
    <property type="entry name" value="Peptidase_M20"/>
    <property type="match status" value="1"/>
</dbReference>
<evidence type="ECO:0000256" key="7">
    <source>
        <dbReference type="SAM" id="SignalP"/>
    </source>
</evidence>
<feature type="compositionally biased region" description="Pro residues" evidence="6">
    <location>
        <begin position="445"/>
        <end position="469"/>
    </location>
</feature>
<dbReference type="GO" id="GO:0046872">
    <property type="term" value="F:metal ion binding"/>
    <property type="evidence" value="ECO:0007669"/>
    <property type="project" value="UniProtKB-KW"/>
</dbReference>
<dbReference type="Gene3D" id="3.30.70.360">
    <property type="match status" value="1"/>
</dbReference>
<dbReference type="EMBL" id="NJEU01000613">
    <property type="protein sequence ID" value="PHH72100.1"/>
    <property type="molecule type" value="Genomic_DNA"/>
</dbReference>
<evidence type="ECO:0000256" key="2">
    <source>
        <dbReference type="ARBA" id="ARBA00022670"/>
    </source>
</evidence>
<sequence length="520" mass="57466">MAWATLLALLASSASAALASLGHDFQCDLPDPVDPDSDGLPSANQLFSSDAALKLQIERLRASVQIATVCYDDMGNYGDDERWKPFYQLHEMLDQTYPKLHQHTKRETVNDIGLVYTIQGSDSDLKPILLLAHQDVVPVESQESEAWEHPPFDGFYDSDGWLHGRGAVDKSSLTSIMSAFEALFAADADWKPERTMVLAFGFDEECGGLRGAPSISEHLKQRYGQDGIAVILDEGGAGLNTLGDTLWALPAVYEKGYLDVWFDLSVQGGPSGTPPPNTAIGIMSEIVTGLEQDPFQPSIPRDGPIHHQLICQARYSPDAVPQLTTAIYNGDLDLAATLMANISRHTQSAVQTTRAIDYMAGGSKINSLPEYVTLGINHRFTPQDNKYQVMHDIAHKSRQVLADHDITLVPFEDDNNYHAWVKAHGLESSRWPPSYPDHPYPGRPYPGHPPFQPPFHPPHQRPYPRPSPDIPHWRPDYHGKLTLSTKRSFDPSPVSPTQGPVWDLFAGTLRHTLGAAHQTV</sequence>
<dbReference type="PANTHER" id="PTHR45962">
    <property type="entry name" value="N-FATTY-ACYL-AMINO ACID SYNTHASE/HYDROLASE PM20D1"/>
    <property type="match status" value="1"/>
</dbReference>
<dbReference type="InterPro" id="IPR047177">
    <property type="entry name" value="Pept_M20A"/>
</dbReference>
<keyword evidence="9" id="KW-1185">Reference proteome</keyword>
<organism evidence="8 9">
    <name type="scientific">Ophiocordyceps australis</name>
    <dbReference type="NCBI Taxonomy" id="1399860"/>
    <lineage>
        <taxon>Eukaryota</taxon>
        <taxon>Fungi</taxon>
        <taxon>Dikarya</taxon>
        <taxon>Ascomycota</taxon>
        <taxon>Pezizomycotina</taxon>
        <taxon>Sordariomycetes</taxon>
        <taxon>Hypocreomycetidae</taxon>
        <taxon>Hypocreales</taxon>
        <taxon>Ophiocordycipitaceae</taxon>
        <taxon>Ophiocordyceps</taxon>
    </lineage>
</organism>
<accession>A0A2C5YX52</accession>
<dbReference type="Gene3D" id="3.40.630.10">
    <property type="entry name" value="Zn peptidases"/>
    <property type="match status" value="1"/>
</dbReference>
<evidence type="ECO:0000256" key="6">
    <source>
        <dbReference type="SAM" id="MobiDB-lite"/>
    </source>
</evidence>
<keyword evidence="2" id="KW-0645">Protease</keyword>